<dbReference type="Proteomes" id="UP000265618">
    <property type="component" value="Unassembled WGS sequence"/>
</dbReference>
<gene>
    <name evidence="4" type="ORF">KIPB_009424</name>
</gene>
<dbReference type="GO" id="GO:1990189">
    <property type="term" value="F:protein N-terminal-serine acetyltransferase activity"/>
    <property type="evidence" value="ECO:0007669"/>
    <property type="project" value="TreeGrafter"/>
</dbReference>
<feature type="region of interest" description="Disordered" evidence="3">
    <location>
        <begin position="64"/>
        <end position="114"/>
    </location>
</feature>
<feature type="compositionally biased region" description="Basic residues" evidence="3">
    <location>
        <begin position="94"/>
        <end position="114"/>
    </location>
</feature>
<dbReference type="Gene3D" id="3.40.630.30">
    <property type="match status" value="1"/>
</dbReference>
<dbReference type="InterPro" id="IPR045047">
    <property type="entry name" value="Ard1-like"/>
</dbReference>
<dbReference type="GO" id="GO:1990190">
    <property type="term" value="F:protein-N-terminal-glutamate acetyltransferase activity"/>
    <property type="evidence" value="ECO:0007669"/>
    <property type="project" value="TreeGrafter"/>
</dbReference>
<evidence type="ECO:0000313" key="5">
    <source>
        <dbReference type="Proteomes" id="UP000265618"/>
    </source>
</evidence>
<keyword evidence="5" id="KW-1185">Reference proteome</keyword>
<evidence type="ECO:0000256" key="3">
    <source>
        <dbReference type="SAM" id="MobiDB-lite"/>
    </source>
</evidence>
<evidence type="ECO:0000313" key="4">
    <source>
        <dbReference type="EMBL" id="GCA63351.1"/>
    </source>
</evidence>
<reference evidence="4 5" key="1">
    <citation type="journal article" date="2018" name="PLoS ONE">
        <title>The draft genome of Kipferlia bialata reveals reductive genome evolution in fornicate parasites.</title>
        <authorList>
            <person name="Tanifuji G."/>
            <person name="Takabayashi S."/>
            <person name="Kume K."/>
            <person name="Takagi M."/>
            <person name="Nakayama T."/>
            <person name="Kamikawa R."/>
            <person name="Inagaki Y."/>
            <person name="Hashimoto T."/>
        </authorList>
    </citation>
    <scope>NUCLEOTIDE SEQUENCE [LARGE SCALE GENOMIC DNA]</scope>
    <source>
        <strain evidence="4">NY0173</strain>
    </source>
</reference>
<name>A0A391NNV6_9EUKA</name>
<evidence type="ECO:0000256" key="2">
    <source>
        <dbReference type="ARBA" id="ARBA00023315"/>
    </source>
</evidence>
<comment type="caution">
    <text evidence="4">The sequence shown here is derived from an EMBL/GenBank/DDBJ whole genome shotgun (WGS) entry which is preliminary data.</text>
</comment>
<sequence>MELSHRAMVDVHQADYCSLHVRESNVVASHLYRKTLAYDEDDVEVAYYADGEDAHKLIKWFTEKREKPAKDEDKKAEAAPALPSTDTKPEAKKKGGNAKGHGKGKGKGKGKRRR</sequence>
<evidence type="ECO:0008006" key="6">
    <source>
        <dbReference type="Google" id="ProtNLM"/>
    </source>
</evidence>
<proteinExistence type="predicted"/>
<dbReference type="PANTHER" id="PTHR23091:SF4">
    <property type="entry name" value="N-TERMINAL AMINO-ACID N(ALPHA)-ACETYLTRANSFERASE NATA"/>
    <property type="match status" value="1"/>
</dbReference>
<dbReference type="AlphaFoldDB" id="A0A391NNV6"/>
<feature type="compositionally biased region" description="Basic and acidic residues" evidence="3">
    <location>
        <begin position="64"/>
        <end position="77"/>
    </location>
</feature>
<dbReference type="OrthoDB" id="25586at2759"/>
<dbReference type="EMBL" id="BDIP01003199">
    <property type="protein sequence ID" value="GCA63351.1"/>
    <property type="molecule type" value="Genomic_DNA"/>
</dbReference>
<evidence type="ECO:0000256" key="1">
    <source>
        <dbReference type="ARBA" id="ARBA00022679"/>
    </source>
</evidence>
<keyword evidence="2" id="KW-0012">Acyltransferase</keyword>
<dbReference type="GO" id="GO:0031415">
    <property type="term" value="C:NatA complex"/>
    <property type="evidence" value="ECO:0007669"/>
    <property type="project" value="InterPro"/>
</dbReference>
<accession>A0A391NNV6</accession>
<protein>
    <recommendedName>
        <fullName evidence="6">N-acetyltransferase domain-containing protein</fullName>
    </recommendedName>
</protein>
<organism evidence="4 5">
    <name type="scientific">Kipferlia bialata</name>
    <dbReference type="NCBI Taxonomy" id="797122"/>
    <lineage>
        <taxon>Eukaryota</taxon>
        <taxon>Metamonada</taxon>
        <taxon>Carpediemonas-like organisms</taxon>
        <taxon>Kipferlia</taxon>
    </lineage>
</organism>
<keyword evidence="1" id="KW-0808">Transferase</keyword>
<dbReference type="PANTHER" id="PTHR23091">
    <property type="entry name" value="N-TERMINAL ACETYLTRANSFERASE"/>
    <property type="match status" value="1"/>
</dbReference>